<evidence type="ECO:0000256" key="1">
    <source>
        <dbReference type="ARBA" id="ARBA00007378"/>
    </source>
</evidence>
<dbReference type="AlphaFoldDB" id="A0A4Y9XW20"/>
<dbReference type="GO" id="GO:0006979">
    <property type="term" value="P:response to oxidative stress"/>
    <property type="evidence" value="ECO:0007669"/>
    <property type="project" value="InterPro"/>
</dbReference>
<dbReference type="SUPFAM" id="SSF82784">
    <property type="entry name" value="OsmC-like"/>
    <property type="match status" value="1"/>
</dbReference>
<reference evidence="2 3" key="1">
    <citation type="submission" date="2019-02" db="EMBL/GenBank/DDBJ databases">
        <title>Genome sequencing of the rare red list fungi Dentipellis fragilis.</title>
        <authorList>
            <person name="Buettner E."/>
            <person name="Kellner H."/>
        </authorList>
    </citation>
    <scope>NUCLEOTIDE SEQUENCE [LARGE SCALE GENOMIC DNA]</scope>
    <source>
        <strain evidence="2 3">DSM 105465</strain>
    </source>
</reference>
<evidence type="ECO:0008006" key="4">
    <source>
        <dbReference type="Google" id="ProtNLM"/>
    </source>
</evidence>
<dbReference type="OrthoDB" id="60422at2759"/>
<dbReference type="InterPro" id="IPR019953">
    <property type="entry name" value="OHR"/>
</dbReference>
<name>A0A4Y9XW20_9AGAM</name>
<gene>
    <name evidence="2" type="ORF">EVG20_g9767</name>
</gene>
<proteinExistence type="inferred from homology"/>
<dbReference type="Gene3D" id="2.20.25.10">
    <property type="match status" value="1"/>
</dbReference>
<dbReference type="InterPro" id="IPR003718">
    <property type="entry name" value="OsmC/Ohr_fam"/>
</dbReference>
<dbReference type="EMBL" id="SEOQ01001044">
    <property type="protein sequence ID" value="TFY54285.1"/>
    <property type="molecule type" value="Genomic_DNA"/>
</dbReference>
<comment type="similarity">
    <text evidence="1">Belongs to the OsmC/Ohr family.</text>
</comment>
<dbReference type="Proteomes" id="UP000298327">
    <property type="component" value="Unassembled WGS sequence"/>
</dbReference>
<dbReference type="Pfam" id="PF02566">
    <property type="entry name" value="OsmC"/>
    <property type="match status" value="1"/>
</dbReference>
<dbReference type="InterPro" id="IPR036102">
    <property type="entry name" value="OsmC/Ohrsf"/>
</dbReference>
<sequence>MQRESKVFECHYAEDSAAPTPQRMPNNSSRLRYIPHYRAGNNPSFSPTNFTMSFVQKNIQTYSRVLRANAATLRSSLPSQRRGYTAHAVARGAGRNGTVKSDDDGLELHLAMPKSMGGSGAGQNPEQLFAMGYSACFLNALQYTARQMGKADAVRDAAIHADVHIGEPDGLGGFGIAVDIKVEGVEDEKIIEAGHKSRELSARPQCPVSALPRAPVKPAISQMTLETMQFKSSTPDILSLAVLDCLCKFPSILNIMGIFSEITAVGFRLLAVISDRGHTATDGPVAVRKRTRCLRSISHTNTS</sequence>
<evidence type="ECO:0000313" key="3">
    <source>
        <dbReference type="Proteomes" id="UP000298327"/>
    </source>
</evidence>
<organism evidence="2 3">
    <name type="scientific">Dentipellis fragilis</name>
    <dbReference type="NCBI Taxonomy" id="205917"/>
    <lineage>
        <taxon>Eukaryota</taxon>
        <taxon>Fungi</taxon>
        <taxon>Dikarya</taxon>
        <taxon>Basidiomycota</taxon>
        <taxon>Agaricomycotina</taxon>
        <taxon>Agaricomycetes</taxon>
        <taxon>Russulales</taxon>
        <taxon>Hericiaceae</taxon>
        <taxon>Dentipellis</taxon>
    </lineage>
</organism>
<dbReference type="PANTHER" id="PTHR33797">
    <property type="entry name" value="ORGANIC HYDROPEROXIDE RESISTANCE PROTEIN-LIKE"/>
    <property type="match status" value="1"/>
</dbReference>
<comment type="caution">
    <text evidence="2">The sequence shown here is derived from an EMBL/GenBank/DDBJ whole genome shotgun (WGS) entry which is preliminary data.</text>
</comment>
<protein>
    <recommendedName>
        <fullName evidence="4">OsmC-like protein</fullName>
    </recommendedName>
</protein>
<dbReference type="NCBIfam" id="TIGR03561">
    <property type="entry name" value="organ_hyd_perox"/>
    <property type="match status" value="1"/>
</dbReference>
<dbReference type="InterPro" id="IPR015946">
    <property type="entry name" value="KH_dom-like_a/b"/>
</dbReference>
<evidence type="ECO:0000313" key="2">
    <source>
        <dbReference type="EMBL" id="TFY54285.1"/>
    </source>
</evidence>
<keyword evidence="3" id="KW-1185">Reference proteome</keyword>
<dbReference type="PANTHER" id="PTHR33797:SF2">
    <property type="entry name" value="ORGANIC HYDROPEROXIDE RESISTANCE PROTEIN-LIKE"/>
    <property type="match status" value="1"/>
</dbReference>
<dbReference type="Gene3D" id="3.30.300.20">
    <property type="match status" value="1"/>
</dbReference>
<accession>A0A4Y9XW20</accession>